<dbReference type="FunCoup" id="A0A4S2N333">
    <property type="interactions" value="305"/>
</dbReference>
<feature type="binding site" evidence="15">
    <location>
        <position position="157"/>
    </location>
    <ligand>
        <name>FAD</name>
        <dbReference type="ChEBI" id="CHEBI:57692"/>
    </ligand>
</feature>
<gene>
    <name evidence="18" type="ORF">EX30DRAFT_393119</name>
</gene>
<keyword evidence="7 15" id="KW-0274">FAD</keyword>
<evidence type="ECO:0000256" key="11">
    <source>
        <dbReference type="ARBA" id="ARBA00023128"/>
    </source>
</evidence>
<keyword evidence="5" id="KW-0812">Transmembrane</keyword>
<comment type="function">
    <text evidence="13">May mediate the reduction of outer membrane cytochrome b5.</text>
</comment>
<evidence type="ECO:0000256" key="9">
    <source>
        <dbReference type="ARBA" id="ARBA00023002"/>
    </source>
</evidence>
<protein>
    <recommendedName>
        <fullName evidence="16">NADH-cytochrome b5 reductase</fullName>
        <ecNumber evidence="16">1.6.2.2</ecNumber>
    </recommendedName>
</protein>
<evidence type="ECO:0000313" key="19">
    <source>
        <dbReference type="Proteomes" id="UP000298138"/>
    </source>
</evidence>
<dbReference type="FunFam" id="3.40.50.80:FF:000009">
    <property type="entry name" value="NADH-cytochrome b5 reductase"/>
    <property type="match status" value="1"/>
</dbReference>
<keyword evidence="12" id="KW-0472">Membrane</keyword>
<dbReference type="STRING" id="341454.A0A4S2N333"/>
<organism evidence="18 19">
    <name type="scientific">Ascodesmis nigricans</name>
    <dbReference type="NCBI Taxonomy" id="341454"/>
    <lineage>
        <taxon>Eukaryota</taxon>
        <taxon>Fungi</taxon>
        <taxon>Dikarya</taxon>
        <taxon>Ascomycota</taxon>
        <taxon>Pezizomycotina</taxon>
        <taxon>Pezizomycetes</taxon>
        <taxon>Pezizales</taxon>
        <taxon>Ascodesmidaceae</taxon>
        <taxon>Ascodesmis</taxon>
    </lineage>
</organism>
<evidence type="ECO:0000259" key="17">
    <source>
        <dbReference type="PROSITE" id="PS51384"/>
    </source>
</evidence>
<dbReference type="Pfam" id="PF00970">
    <property type="entry name" value="FAD_binding_6"/>
    <property type="match status" value="1"/>
</dbReference>
<feature type="binding site" evidence="15">
    <location>
        <position position="130"/>
    </location>
    <ligand>
        <name>FAD</name>
        <dbReference type="ChEBI" id="CHEBI:57692"/>
    </ligand>
</feature>
<keyword evidence="9 16" id="KW-0560">Oxidoreductase</keyword>
<dbReference type="AlphaFoldDB" id="A0A4S2N333"/>
<keyword evidence="10 16" id="KW-0520">NAD</keyword>
<dbReference type="InterPro" id="IPR017938">
    <property type="entry name" value="Riboflavin_synthase-like_b-brl"/>
</dbReference>
<evidence type="ECO:0000256" key="2">
    <source>
        <dbReference type="ARBA" id="ARBA00004572"/>
    </source>
</evidence>
<comment type="catalytic activity">
    <reaction evidence="14 16">
        <text>2 Fe(III)-[cytochrome b5] + NADH = 2 Fe(II)-[cytochrome b5] + NAD(+) + H(+)</text>
        <dbReference type="Rhea" id="RHEA:46680"/>
        <dbReference type="Rhea" id="RHEA-COMP:10438"/>
        <dbReference type="Rhea" id="RHEA-COMP:10439"/>
        <dbReference type="ChEBI" id="CHEBI:15378"/>
        <dbReference type="ChEBI" id="CHEBI:29033"/>
        <dbReference type="ChEBI" id="CHEBI:29034"/>
        <dbReference type="ChEBI" id="CHEBI:57540"/>
        <dbReference type="ChEBI" id="CHEBI:57945"/>
        <dbReference type="EC" id="1.6.2.2"/>
    </reaction>
</comment>
<proteinExistence type="inferred from homology"/>
<evidence type="ECO:0000256" key="4">
    <source>
        <dbReference type="ARBA" id="ARBA00022630"/>
    </source>
</evidence>
<evidence type="ECO:0000256" key="8">
    <source>
        <dbReference type="ARBA" id="ARBA00022989"/>
    </source>
</evidence>
<dbReference type="InterPro" id="IPR039261">
    <property type="entry name" value="FNR_nucleotide-bd"/>
</dbReference>
<dbReference type="Gene3D" id="2.40.30.10">
    <property type="entry name" value="Translation factors"/>
    <property type="match status" value="1"/>
</dbReference>
<dbReference type="GO" id="GO:0005741">
    <property type="term" value="C:mitochondrial outer membrane"/>
    <property type="evidence" value="ECO:0007669"/>
    <property type="project" value="UniProtKB-SubCell"/>
</dbReference>
<dbReference type="FunFam" id="2.40.30.10:FF:000032">
    <property type="entry name" value="NADH-cytochrome b5 reductase"/>
    <property type="match status" value="1"/>
</dbReference>
<dbReference type="PANTHER" id="PTHR19370:SF171">
    <property type="entry name" value="NADH-CYTOCHROME B5 REDUCTASE 2"/>
    <property type="match status" value="1"/>
</dbReference>
<dbReference type="GO" id="GO:0006696">
    <property type="term" value="P:ergosterol biosynthetic process"/>
    <property type="evidence" value="ECO:0007669"/>
    <property type="project" value="TreeGrafter"/>
</dbReference>
<feature type="binding site" evidence="15">
    <location>
        <position position="156"/>
    </location>
    <ligand>
        <name>FAD</name>
        <dbReference type="ChEBI" id="CHEBI:57692"/>
    </ligand>
</feature>
<reference evidence="18 19" key="1">
    <citation type="submission" date="2019-04" db="EMBL/GenBank/DDBJ databases">
        <title>Comparative genomics and transcriptomics to analyze fruiting body development in filamentous ascomycetes.</title>
        <authorList>
            <consortium name="DOE Joint Genome Institute"/>
            <person name="Lutkenhaus R."/>
            <person name="Traeger S."/>
            <person name="Breuer J."/>
            <person name="Kuo A."/>
            <person name="Lipzen A."/>
            <person name="Pangilinan J."/>
            <person name="Dilworth D."/>
            <person name="Sandor L."/>
            <person name="Poggeler S."/>
            <person name="Barry K."/>
            <person name="Grigoriev I.V."/>
            <person name="Nowrousian M."/>
        </authorList>
    </citation>
    <scope>NUCLEOTIDE SEQUENCE [LARGE SCALE GENOMIC DNA]</scope>
    <source>
        <strain evidence="18 19">CBS 389.68</strain>
    </source>
</reference>
<evidence type="ECO:0000256" key="3">
    <source>
        <dbReference type="ARBA" id="ARBA00006105"/>
    </source>
</evidence>
<evidence type="ECO:0000256" key="5">
    <source>
        <dbReference type="ARBA" id="ARBA00022692"/>
    </source>
</evidence>
<dbReference type="Gene3D" id="3.40.50.80">
    <property type="entry name" value="Nucleotide-binding domain of ferredoxin-NADP reductase (FNR) module"/>
    <property type="match status" value="1"/>
</dbReference>
<feature type="domain" description="FAD-binding FR-type" evidence="17">
    <location>
        <begin position="76"/>
        <end position="181"/>
    </location>
</feature>
<feature type="binding site" evidence="15">
    <location>
        <position position="147"/>
    </location>
    <ligand>
        <name>FAD</name>
        <dbReference type="ChEBI" id="CHEBI:57692"/>
    </ligand>
</feature>
<name>A0A4S2N333_9PEZI</name>
<dbReference type="CDD" id="cd06183">
    <property type="entry name" value="cyt_b5_reduct_like"/>
    <property type="match status" value="1"/>
</dbReference>
<evidence type="ECO:0000256" key="12">
    <source>
        <dbReference type="ARBA" id="ARBA00023136"/>
    </source>
</evidence>
<dbReference type="PANTHER" id="PTHR19370">
    <property type="entry name" value="NADH-CYTOCHROME B5 REDUCTASE"/>
    <property type="match status" value="1"/>
</dbReference>
<comment type="similarity">
    <text evidence="3 16">Belongs to the flavoprotein pyridine nucleotide cytochrome reductase family.</text>
</comment>
<dbReference type="InterPro" id="IPR001433">
    <property type="entry name" value="OxRdtase_FAD/NAD-bd"/>
</dbReference>
<dbReference type="EC" id="1.6.2.2" evidence="16"/>
<feature type="binding site" evidence="15">
    <location>
        <position position="131"/>
    </location>
    <ligand>
        <name>FAD</name>
        <dbReference type="ChEBI" id="CHEBI:57692"/>
    </ligand>
</feature>
<keyword evidence="4 15" id="KW-0285">Flavoprotein</keyword>
<dbReference type="SUPFAM" id="SSF63380">
    <property type="entry name" value="Riboflavin synthase domain-like"/>
    <property type="match status" value="1"/>
</dbReference>
<feature type="binding site" evidence="15">
    <location>
        <position position="132"/>
    </location>
    <ligand>
        <name>FAD</name>
        <dbReference type="ChEBI" id="CHEBI:57692"/>
    </ligand>
</feature>
<dbReference type="GO" id="GO:0090524">
    <property type="term" value="F:cytochrome-b5 reductase activity, acting on NADH"/>
    <property type="evidence" value="ECO:0007669"/>
    <property type="project" value="UniProtKB-EC"/>
</dbReference>
<evidence type="ECO:0000256" key="7">
    <source>
        <dbReference type="ARBA" id="ARBA00022827"/>
    </source>
</evidence>
<sequence>MFARTAFSGLRCARASPLRQTASRRFASSGPEEKKSSSPLPYILGAAAAATAGYYYYTQFGPKPLPPAVPTFTEANDWIDLKLDSVTLESPNTKRLRFALPSEDHISGLTVASCLLTKYQGPQQQKPVIRPYTPISDEDQRGYLDLIVKHYEGGPMSTHIHDMNVDQRLLFKGPIPKYPWKANMHEHIGLIAGGTGIAPMYQLIRAVLKNPSDKTKITLVFGNVTEQDILLKKELQELENTYPQRFKCHYILDNAPEGAGWATKGRVTKELLKTVLPEPAAGNNKIFVCGPPGMYAAISGGKKSPKDQGELTGILKELGYSKDEVFKF</sequence>
<evidence type="ECO:0000256" key="6">
    <source>
        <dbReference type="ARBA" id="ARBA00022787"/>
    </source>
</evidence>
<evidence type="ECO:0000256" key="15">
    <source>
        <dbReference type="PIRSR" id="PIRSR601834-1"/>
    </source>
</evidence>
<evidence type="ECO:0000256" key="16">
    <source>
        <dbReference type="RuleBase" id="RU361226"/>
    </source>
</evidence>
<dbReference type="InParanoid" id="A0A4S2N333"/>
<keyword evidence="8" id="KW-1133">Transmembrane helix</keyword>
<evidence type="ECO:0000256" key="10">
    <source>
        <dbReference type="ARBA" id="ARBA00023027"/>
    </source>
</evidence>
<keyword evidence="19" id="KW-1185">Reference proteome</keyword>
<dbReference type="InterPro" id="IPR001709">
    <property type="entry name" value="Flavoprot_Pyr_Nucl_cyt_Rdtase"/>
</dbReference>
<dbReference type="Pfam" id="PF00175">
    <property type="entry name" value="NAD_binding_1"/>
    <property type="match status" value="1"/>
</dbReference>
<dbReference type="InterPro" id="IPR017927">
    <property type="entry name" value="FAD-bd_FR_type"/>
</dbReference>
<dbReference type="SUPFAM" id="SSF52343">
    <property type="entry name" value="Ferredoxin reductase-like, C-terminal NADP-linked domain"/>
    <property type="match status" value="1"/>
</dbReference>
<evidence type="ECO:0000313" key="18">
    <source>
        <dbReference type="EMBL" id="TGZ83527.1"/>
    </source>
</evidence>
<keyword evidence="11" id="KW-0496">Mitochondrion</keyword>
<dbReference type="PRINTS" id="PR00371">
    <property type="entry name" value="FPNCR"/>
</dbReference>
<keyword evidence="6" id="KW-1000">Mitochondrion outer membrane</keyword>
<evidence type="ECO:0000256" key="1">
    <source>
        <dbReference type="ARBA" id="ARBA00001974"/>
    </source>
</evidence>
<evidence type="ECO:0000256" key="14">
    <source>
        <dbReference type="ARBA" id="ARBA00047682"/>
    </source>
</evidence>
<dbReference type="PRINTS" id="PR00406">
    <property type="entry name" value="CYTB5RDTASE"/>
</dbReference>
<dbReference type="InterPro" id="IPR008333">
    <property type="entry name" value="Cbr1-like_FAD-bd_dom"/>
</dbReference>
<evidence type="ECO:0000256" key="13">
    <source>
        <dbReference type="ARBA" id="ARBA00037464"/>
    </source>
</evidence>
<comment type="subcellular location">
    <subcellularLocation>
        <location evidence="2">Mitochondrion outer membrane</location>
        <topology evidence="2">Single-pass membrane protein</topology>
    </subcellularLocation>
</comment>
<feature type="binding site" evidence="15">
    <location>
        <position position="149"/>
    </location>
    <ligand>
        <name>FAD</name>
        <dbReference type="ChEBI" id="CHEBI:57692"/>
    </ligand>
</feature>
<dbReference type="Proteomes" id="UP000298138">
    <property type="component" value="Unassembled WGS sequence"/>
</dbReference>
<dbReference type="EMBL" id="ML220113">
    <property type="protein sequence ID" value="TGZ83527.1"/>
    <property type="molecule type" value="Genomic_DNA"/>
</dbReference>
<dbReference type="PROSITE" id="PS51384">
    <property type="entry name" value="FAD_FR"/>
    <property type="match status" value="1"/>
</dbReference>
<comment type="cofactor">
    <cofactor evidence="1 15 16">
        <name>FAD</name>
        <dbReference type="ChEBI" id="CHEBI:57692"/>
    </cofactor>
</comment>
<dbReference type="OrthoDB" id="432685at2759"/>
<dbReference type="InterPro" id="IPR001834">
    <property type="entry name" value="CBR-like"/>
</dbReference>
<accession>A0A4S2N333</accession>